<dbReference type="Gene3D" id="3.40.630.10">
    <property type="entry name" value="Zn peptidases"/>
    <property type="match status" value="1"/>
</dbReference>
<dbReference type="PANTHER" id="PTHR11705:SF143">
    <property type="entry name" value="SLL0236 PROTEIN"/>
    <property type="match status" value="1"/>
</dbReference>
<dbReference type="GO" id="GO:0008270">
    <property type="term" value="F:zinc ion binding"/>
    <property type="evidence" value="ECO:0007669"/>
    <property type="project" value="InterPro"/>
</dbReference>
<evidence type="ECO:0000256" key="6">
    <source>
        <dbReference type="ARBA" id="ARBA00023049"/>
    </source>
</evidence>
<accession>A0A1T4L9F3</accession>
<dbReference type="PANTHER" id="PTHR11705">
    <property type="entry name" value="PROTEASE FAMILY M14 CARBOXYPEPTIDASE A,B"/>
    <property type="match status" value="1"/>
</dbReference>
<evidence type="ECO:0000256" key="3">
    <source>
        <dbReference type="ARBA" id="ARBA00022670"/>
    </source>
</evidence>
<dbReference type="Proteomes" id="UP000190888">
    <property type="component" value="Unassembled WGS sequence"/>
</dbReference>
<evidence type="ECO:0000256" key="2">
    <source>
        <dbReference type="ARBA" id="ARBA00005988"/>
    </source>
</evidence>
<keyword evidence="6" id="KW-0482">Metalloprotease</keyword>
<dbReference type="STRING" id="413434.SAMN04488132_102383"/>
<evidence type="ECO:0000259" key="10">
    <source>
        <dbReference type="PROSITE" id="PS52035"/>
    </source>
</evidence>
<keyword evidence="5" id="KW-0862">Zinc</keyword>
<keyword evidence="11" id="KW-0121">Carboxypeptidase</keyword>
<keyword evidence="3" id="KW-0645">Protease</keyword>
<evidence type="ECO:0000313" key="12">
    <source>
        <dbReference type="Proteomes" id="UP000190888"/>
    </source>
</evidence>
<dbReference type="GO" id="GO:0005615">
    <property type="term" value="C:extracellular space"/>
    <property type="evidence" value="ECO:0007669"/>
    <property type="project" value="TreeGrafter"/>
</dbReference>
<keyword evidence="9" id="KW-0732">Signal</keyword>
<dbReference type="Pfam" id="PF00246">
    <property type="entry name" value="Peptidase_M14"/>
    <property type="match status" value="1"/>
</dbReference>
<dbReference type="InterPro" id="IPR000834">
    <property type="entry name" value="Peptidase_M14"/>
</dbReference>
<name>A0A1T4L9F3_9BACT</name>
<dbReference type="RefSeq" id="WP_078830333.1">
    <property type="nucleotide sequence ID" value="NZ_FUWH01000002.1"/>
</dbReference>
<evidence type="ECO:0000313" key="11">
    <source>
        <dbReference type="EMBL" id="SJZ51385.1"/>
    </source>
</evidence>
<dbReference type="SUPFAM" id="SSF53187">
    <property type="entry name" value="Zn-dependent exopeptidases"/>
    <property type="match status" value="1"/>
</dbReference>
<organism evidence="11 12">
    <name type="scientific">Sediminibacterium ginsengisoli</name>
    <dbReference type="NCBI Taxonomy" id="413434"/>
    <lineage>
        <taxon>Bacteria</taxon>
        <taxon>Pseudomonadati</taxon>
        <taxon>Bacteroidota</taxon>
        <taxon>Chitinophagia</taxon>
        <taxon>Chitinophagales</taxon>
        <taxon>Chitinophagaceae</taxon>
        <taxon>Sediminibacterium</taxon>
    </lineage>
</organism>
<feature type="region of interest" description="Disordered" evidence="8">
    <location>
        <begin position="139"/>
        <end position="158"/>
    </location>
</feature>
<comment type="similarity">
    <text evidence="2 7">Belongs to the peptidase M14 family.</text>
</comment>
<comment type="cofactor">
    <cofactor evidence="1">
        <name>Zn(2+)</name>
        <dbReference type="ChEBI" id="CHEBI:29105"/>
    </cofactor>
</comment>
<dbReference type="SMART" id="SM00631">
    <property type="entry name" value="Zn_pept"/>
    <property type="match status" value="1"/>
</dbReference>
<evidence type="ECO:0000256" key="1">
    <source>
        <dbReference type="ARBA" id="ARBA00001947"/>
    </source>
</evidence>
<reference evidence="11 12" key="1">
    <citation type="submission" date="2017-02" db="EMBL/GenBank/DDBJ databases">
        <authorList>
            <person name="Peterson S.W."/>
        </authorList>
    </citation>
    <scope>NUCLEOTIDE SEQUENCE [LARGE SCALE GENOMIC DNA]</scope>
    <source>
        <strain evidence="11 12">DSM 22335</strain>
    </source>
</reference>
<dbReference type="OrthoDB" id="5294005at2"/>
<evidence type="ECO:0000256" key="9">
    <source>
        <dbReference type="SAM" id="SignalP"/>
    </source>
</evidence>
<evidence type="ECO:0000256" key="4">
    <source>
        <dbReference type="ARBA" id="ARBA00022801"/>
    </source>
</evidence>
<keyword evidence="12" id="KW-1185">Reference proteome</keyword>
<sequence>MRKISLLVAAAFLLCVSLRAQDYSNYAGQGARLDALVKAYPQLATLKSLTKTNGGKDIWLLTIGTGKTEAKPAIAVIGGVEGSHLLGTEMAIGFAENLLKGSNTDSIRNLLARTTYYVFPNMSPDAMEQYFGKLRYERNGNTTETDDDRDGRLNEDGFDDLDGNGKITMMRVTSPVGDYKLHPDDARVLIKADAAKGEKGTYLLLTEGIDNDKDGKQDEDGEGGIAFNRNLTYRHNTFAPGAGDFPASEKETRALLDFLFDAFNVYAVVSFGSNNNLSAAIPYNPGAAQQRIVAGYLEPDARVNGVISDLYNKVTGTKDAPKTNAGGGDLMSWGYFHYGRYSYSTPGWWVPKAKADTAKKEKPFTVEDPAANYLRWAAQQGITNTFTDWKTVQHPDYPGQQVEVGGLDPYVLINPPFKMTGEIVKKHTEFLVKLAGKQPELEVLNLKTEKLANGLARVSFSLVNKGGMSTHTKLGERSYFLKKVKIDVKTGDKQEVVGGRKTTLLPALDAGTQQQFNWVIKGSGKLTIEAGCPTAGYKTIEVNL</sequence>
<dbReference type="GO" id="GO:0006508">
    <property type="term" value="P:proteolysis"/>
    <property type="evidence" value="ECO:0007669"/>
    <property type="project" value="UniProtKB-KW"/>
</dbReference>
<evidence type="ECO:0000256" key="5">
    <source>
        <dbReference type="ARBA" id="ARBA00022833"/>
    </source>
</evidence>
<gene>
    <name evidence="11" type="ORF">SAMN04488132_102383</name>
</gene>
<evidence type="ECO:0000256" key="8">
    <source>
        <dbReference type="SAM" id="MobiDB-lite"/>
    </source>
</evidence>
<dbReference type="GO" id="GO:0004181">
    <property type="term" value="F:metallocarboxypeptidase activity"/>
    <property type="evidence" value="ECO:0007669"/>
    <property type="project" value="InterPro"/>
</dbReference>
<dbReference type="AlphaFoldDB" id="A0A1T4L9F3"/>
<dbReference type="PROSITE" id="PS52035">
    <property type="entry name" value="PEPTIDASE_M14"/>
    <property type="match status" value="1"/>
</dbReference>
<protein>
    <submittedName>
        <fullName evidence="11">Zinc carboxypeptidase</fullName>
    </submittedName>
</protein>
<dbReference type="EMBL" id="FUWH01000002">
    <property type="protein sequence ID" value="SJZ51385.1"/>
    <property type="molecule type" value="Genomic_DNA"/>
</dbReference>
<evidence type="ECO:0000256" key="7">
    <source>
        <dbReference type="PROSITE-ProRule" id="PRU01379"/>
    </source>
</evidence>
<proteinExistence type="inferred from homology"/>
<feature type="domain" description="Peptidase M14" evidence="10">
    <location>
        <begin position="22"/>
        <end position="368"/>
    </location>
</feature>
<keyword evidence="4" id="KW-0378">Hydrolase</keyword>
<feature type="chain" id="PRO_5012843310" evidence="9">
    <location>
        <begin position="21"/>
        <end position="544"/>
    </location>
</feature>
<comment type="caution">
    <text evidence="7">Lacks conserved residue(s) required for the propagation of feature annotation.</text>
</comment>
<feature type="signal peptide" evidence="9">
    <location>
        <begin position="1"/>
        <end position="20"/>
    </location>
</feature>
<dbReference type="CDD" id="cd06905">
    <property type="entry name" value="M14-like"/>
    <property type="match status" value="1"/>
</dbReference>